<organism evidence="1 2">
    <name type="scientific">Steccherinum ochraceum</name>
    <dbReference type="NCBI Taxonomy" id="92696"/>
    <lineage>
        <taxon>Eukaryota</taxon>
        <taxon>Fungi</taxon>
        <taxon>Dikarya</taxon>
        <taxon>Basidiomycota</taxon>
        <taxon>Agaricomycotina</taxon>
        <taxon>Agaricomycetes</taxon>
        <taxon>Polyporales</taxon>
        <taxon>Steccherinaceae</taxon>
        <taxon>Steccherinum</taxon>
    </lineage>
</organism>
<keyword evidence="2" id="KW-1185">Reference proteome</keyword>
<gene>
    <name evidence="1" type="ORF">EIP91_004067</name>
</gene>
<reference evidence="1 2" key="1">
    <citation type="submission" date="2018-11" db="EMBL/GenBank/DDBJ databases">
        <title>Genome assembly of Steccherinum ochraceum LE-BIN_3174, the white-rot fungus of the Steccherinaceae family (The Residual Polyporoid clade, Polyporales, Basidiomycota).</title>
        <authorList>
            <person name="Fedorova T.V."/>
            <person name="Glazunova O.A."/>
            <person name="Landesman E.O."/>
            <person name="Moiseenko K.V."/>
            <person name="Psurtseva N.V."/>
            <person name="Savinova O.S."/>
            <person name="Shakhova N.V."/>
            <person name="Tyazhelova T.V."/>
            <person name="Vasina D.V."/>
        </authorList>
    </citation>
    <scope>NUCLEOTIDE SEQUENCE [LARGE SCALE GENOMIC DNA]</scope>
    <source>
        <strain evidence="1 2">LE-BIN_3174</strain>
    </source>
</reference>
<protein>
    <recommendedName>
        <fullName evidence="3">F-box domain-containing protein</fullName>
    </recommendedName>
</protein>
<comment type="caution">
    <text evidence="1">The sequence shown here is derived from an EMBL/GenBank/DDBJ whole genome shotgun (WGS) entry which is preliminary data.</text>
</comment>
<dbReference type="OrthoDB" id="2748701at2759"/>
<evidence type="ECO:0000313" key="1">
    <source>
        <dbReference type="EMBL" id="TCD64463.1"/>
    </source>
</evidence>
<evidence type="ECO:0008006" key="3">
    <source>
        <dbReference type="Google" id="ProtNLM"/>
    </source>
</evidence>
<sequence>MDGGAELPLHVVYTDEHYTIANMIISSIPVELVIAIFSLACTDDGQTGCALNATSKMFRDICLSSSVDLQCIGIHGAVKIQHFTEVISQREHRRVSTLFLSDETPNRGVDFEISRLILALLHTLSRPYLRILHVYMTTAQRFGSRSPPTDNLGLSVAWLPVDFSSLVDLHLSHHIHHSSFPYTSTTTFPAVRSLHIQSIPPDLITMLEREFPNLVNLTVDGPQLGYGTVELFHFLEEYCLPEPFSLPSLSSVVVRLTHMMDTRGRGQVVRTWNFEKDEWRDVMLPSLIDPNDLSDQVRVVHRDVYRKQDPLELEIDGRTLAVHPPPADDTAEVDLEMTARYDVDGALWRAGNDL</sequence>
<dbReference type="EMBL" id="RWJN01000235">
    <property type="protein sequence ID" value="TCD64463.1"/>
    <property type="molecule type" value="Genomic_DNA"/>
</dbReference>
<evidence type="ECO:0000313" key="2">
    <source>
        <dbReference type="Proteomes" id="UP000292702"/>
    </source>
</evidence>
<dbReference type="AlphaFoldDB" id="A0A4R0RCP0"/>
<proteinExistence type="predicted"/>
<name>A0A4R0RCP0_9APHY</name>
<accession>A0A4R0RCP0</accession>
<dbReference type="Proteomes" id="UP000292702">
    <property type="component" value="Unassembled WGS sequence"/>
</dbReference>